<dbReference type="PANTHER" id="PTHR21624">
    <property type="entry name" value="STEROL DESATURASE-RELATED PROTEIN"/>
    <property type="match status" value="1"/>
</dbReference>
<evidence type="ECO:0000256" key="2">
    <source>
        <dbReference type="ARBA" id="ARBA00022692"/>
    </source>
</evidence>
<evidence type="ECO:0000313" key="10">
    <source>
        <dbReference type="Proteomes" id="UP001528411"/>
    </source>
</evidence>
<dbReference type="RefSeq" id="WP_272180468.1">
    <property type="nucleotide sequence ID" value="NZ_JAQOMS010000002.1"/>
</dbReference>
<organism evidence="9 10">
    <name type="scientific">Psychrosphaera algicola</name>
    <dbReference type="NCBI Taxonomy" id="3023714"/>
    <lineage>
        <taxon>Bacteria</taxon>
        <taxon>Pseudomonadati</taxon>
        <taxon>Pseudomonadota</taxon>
        <taxon>Gammaproteobacteria</taxon>
        <taxon>Alteromonadales</taxon>
        <taxon>Pseudoalteromonadaceae</taxon>
        <taxon>Psychrosphaera</taxon>
    </lineage>
</organism>
<comment type="subcellular location">
    <subcellularLocation>
        <location evidence="1">Endomembrane system</location>
        <topology evidence="1">Multi-pass membrane protein</topology>
    </subcellularLocation>
</comment>
<evidence type="ECO:0000256" key="1">
    <source>
        <dbReference type="ARBA" id="ARBA00004127"/>
    </source>
</evidence>
<evidence type="ECO:0000256" key="3">
    <source>
        <dbReference type="ARBA" id="ARBA00022989"/>
    </source>
</evidence>
<dbReference type="InterPro" id="IPR051689">
    <property type="entry name" value="Sterol_desaturase/TMEM195"/>
</dbReference>
<evidence type="ECO:0000256" key="5">
    <source>
        <dbReference type="ARBA" id="ARBA00023098"/>
    </source>
</evidence>
<evidence type="ECO:0000259" key="8">
    <source>
        <dbReference type="Pfam" id="PF04116"/>
    </source>
</evidence>
<dbReference type="EMBL" id="JAQOMS010000002">
    <property type="protein sequence ID" value="MDC2888919.1"/>
    <property type="molecule type" value="Genomic_DNA"/>
</dbReference>
<accession>A0ABT5FCQ5</accession>
<keyword evidence="3 7" id="KW-1133">Transmembrane helix</keyword>
<dbReference type="InterPro" id="IPR006694">
    <property type="entry name" value="Fatty_acid_hydroxylase"/>
</dbReference>
<comment type="caution">
    <text evidence="9">The sequence shown here is derived from an EMBL/GenBank/DDBJ whole genome shotgun (WGS) entry which is preliminary data.</text>
</comment>
<dbReference type="Pfam" id="PF04116">
    <property type="entry name" value="FA_hydroxylase"/>
    <property type="match status" value="1"/>
</dbReference>
<protein>
    <submittedName>
        <fullName evidence="9">Sterol desaturase family protein</fullName>
    </submittedName>
</protein>
<feature type="transmembrane region" description="Helical" evidence="7">
    <location>
        <begin position="78"/>
        <end position="97"/>
    </location>
</feature>
<evidence type="ECO:0000256" key="4">
    <source>
        <dbReference type="ARBA" id="ARBA00023002"/>
    </source>
</evidence>
<keyword evidence="10" id="KW-1185">Reference proteome</keyword>
<keyword evidence="5" id="KW-0443">Lipid metabolism</keyword>
<gene>
    <name evidence="9" type="ORF">PN838_09235</name>
</gene>
<evidence type="ECO:0000256" key="6">
    <source>
        <dbReference type="ARBA" id="ARBA00023136"/>
    </source>
</evidence>
<keyword evidence="2 7" id="KW-0812">Transmembrane</keyword>
<keyword evidence="4" id="KW-0560">Oxidoreductase</keyword>
<reference evidence="9 10" key="1">
    <citation type="submission" date="2023-01" db="EMBL/GenBank/DDBJ databases">
        <title>Psychrosphaera sp. nov., isolated from marine algae.</title>
        <authorList>
            <person name="Bayburt H."/>
            <person name="Choi B.J."/>
            <person name="Kim J.M."/>
            <person name="Choi D.G."/>
            <person name="Jeon C.O."/>
        </authorList>
    </citation>
    <scope>NUCLEOTIDE SEQUENCE [LARGE SCALE GENOMIC DNA]</scope>
    <source>
        <strain evidence="9 10">G1-22</strain>
    </source>
</reference>
<dbReference type="Proteomes" id="UP001528411">
    <property type="component" value="Unassembled WGS sequence"/>
</dbReference>
<sequence>MVLENIFGELSAVVTNKTGVAVLFTVMLFLMDDLTRFLLHLALHKIPVLWAFHKVHHSAQVLTPVTVYRIHPVESALYAIRLLLVNGLVLGLGFYLFSYQLRVIDILGANMFIFAFNVLGANLRHSHVWFSWPKTIEKWFISPAQHQVHHSRAFIHRDKNFGTTLAIWDRMTHSLVCSHECSKPIIFGVRDKKINQSVVTLYFKPIGDFATVLVNIFKRPTK</sequence>
<feature type="domain" description="Fatty acid hydroxylase" evidence="8">
    <location>
        <begin position="26"/>
        <end position="172"/>
    </location>
</feature>
<proteinExistence type="predicted"/>
<evidence type="ECO:0000313" key="9">
    <source>
        <dbReference type="EMBL" id="MDC2888919.1"/>
    </source>
</evidence>
<dbReference type="PANTHER" id="PTHR21624:SF1">
    <property type="entry name" value="ALKYLGLYCEROL MONOOXYGENASE"/>
    <property type="match status" value="1"/>
</dbReference>
<evidence type="ECO:0000256" key="7">
    <source>
        <dbReference type="SAM" id="Phobius"/>
    </source>
</evidence>
<keyword evidence="6 7" id="KW-0472">Membrane</keyword>
<name>A0ABT5FCQ5_9GAMM</name>
<feature type="transmembrane region" description="Helical" evidence="7">
    <location>
        <begin position="103"/>
        <end position="123"/>
    </location>
</feature>